<protein>
    <submittedName>
        <fullName evidence="9">Oligosaccharide flippase family protein</fullName>
    </submittedName>
</protein>
<proteinExistence type="inferred from homology"/>
<dbReference type="AlphaFoldDB" id="A0A951UPL4"/>
<dbReference type="PANTHER" id="PTHR30250:SF10">
    <property type="entry name" value="LIPOPOLYSACCHARIDE BIOSYNTHESIS PROTEIN WZXC"/>
    <property type="match status" value="1"/>
</dbReference>
<feature type="transmembrane region" description="Helical" evidence="8">
    <location>
        <begin position="230"/>
        <end position="246"/>
    </location>
</feature>
<evidence type="ECO:0000313" key="10">
    <source>
        <dbReference type="Proteomes" id="UP000757435"/>
    </source>
</evidence>
<feature type="transmembrane region" description="Helical" evidence="8">
    <location>
        <begin position="402"/>
        <end position="421"/>
    </location>
</feature>
<organism evidence="9 10">
    <name type="scientific">Drouetiella hepatica Uher 2000/2452</name>
    <dbReference type="NCBI Taxonomy" id="904376"/>
    <lineage>
        <taxon>Bacteria</taxon>
        <taxon>Bacillati</taxon>
        <taxon>Cyanobacteriota</taxon>
        <taxon>Cyanophyceae</taxon>
        <taxon>Oculatellales</taxon>
        <taxon>Oculatellaceae</taxon>
        <taxon>Drouetiella</taxon>
    </lineage>
</organism>
<keyword evidence="4 8" id="KW-0812">Transmembrane</keyword>
<feature type="transmembrane region" description="Helical" evidence="8">
    <location>
        <begin position="191"/>
        <end position="210"/>
    </location>
</feature>
<comment type="similarity">
    <text evidence="2">Belongs to the polysaccharide synthase family.</text>
</comment>
<dbReference type="EMBL" id="JAHHHD010000037">
    <property type="protein sequence ID" value="MBW4661445.1"/>
    <property type="molecule type" value="Genomic_DNA"/>
</dbReference>
<comment type="caution">
    <text evidence="9">The sequence shown here is derived from an EMBL/GenBank/DDBJ whole genome shotgun (WGS) entry which is preliminary data.</text>
</comment>
<feature type="transmembrane region" description="Helical" evidence="8">
    <location>
        <begin position="58"/>
        <end position="85"/>
    </location>
</feature>
<name>A0A951UPL4_9CYAN</name>
<dbReference type="PANTHER" id="PTHR30250">
    <property type="entry name" value="PST FAMILY PREDICTED COLANIC ACID TRANSPORTER"/>
    <property type="match status" value="1"/>
</dbReference>
<evidence type="ECO:0000256" key="3">
    <source>
        <dbReference type="ARBA" id="ARBA00022475"/>
    </source>
</evidence>
<keyword evidence="6 8" id="KW-0472">Membrane</keyword>
<evidence type="ECO:0000256" key="4">
    <source>
        <dbReference type="ARBA" id="ARBA00022692"/>
    </source>
</evidence>
<evidence type="ECO:0000256" key="5">
    <source>
        <dbReference type="ARBA" id="ARBA00022989"/>
    </source>
</evidence>
<dbReference type="GO" id="GO:0005886">
    <property type="term" value="C:plasma membrane"/>
    <property type="evidence" value="ECO:0007669"/>
    <property type="project" value="UniProtKB-SubCell"/>
</dbReference>
<evidence type="ECO:0000256" key="8">
    <source>
        <dbReference type="SAM" id="Phobius"/>
    </source>
</evidence>
<keyword evidence="3" id="KW-1003">Cell membrane</keyword>
<feature type="transmembrane region" description="Helical" evidence="8">
    <location>
        <begin position="373"/>
        <end position="396"/>
    </location>
</feature>
<feature type="transmembrane region" description="Helical" evidence="8">
    <location>
        <begin position="106"/>
        <end position="125"/>
    </location>
</feature>
<reference evidence="9" key="1">
    <citation type="submission" date="2021-05" db="EMBL/GenBank/DDBJ databases">
        <authorList>
            <person name="Pietrasiak N."/>
            <person name="Ward R."/>
            <person name="Stajich J.E."/>
            <person name="Kurbessoian T."/>
        </authorList>
    </citation>
    <scope>NUCLEOTIDE SEQUENCE</scope>
    <source>
        <strain evidence="9">UHER 2000/2452</strain>
    </source>
</reference>
<gene>
    <name evidence="9" type="ORF">KME15_22465</name>
</gene>
<reference evidence="9" key="2">
    <citation type="journal article" date="2022" name="Microbiol. Resour. Announc.">
        <title>Metagenome Sequencing to Explore Phylogenomics of Terrestrial Cyanobacteria.</title>
        <authorList>
            <person name="Ward R.D."/>
            <person name="Stajich J.E."/>
            <person name="Johansen J.R."/>
            <person name="Huntemann M."/>
            <person name="Clum A."/>
            <person name="Foster B."/>
            <person name="Foster B."/>
            <person name="Roux S."/>
            <person name="Palaniappan K."/>
            <person name="Varghese N."/>
            <person name="Mukherjee S."/>
            <person name="Reddy T.B.K."/>
            <person name="Daum C."/>
            <person name="Copeland A."/>
            <person name="Chen I.A."/>
            <person name="Ivanova N.N."/>
            <person name="Kyrpides N.C."/>
            <person name="Shapiro N."/>
            <person name="Eloe-Fadrosh E.A."/>
            <person name="Pietrasiak N."/>
        </authorList>
    </citation>
    <scope>NUCLEOTIDE SEQUENCE</scope>
    <source>
        <strain evidence="9">UHER 2000/2452</strain>
    </source>
</reference>
<evidence type="ECO:0000256" key="7">
    <source>
        <dbReference type="SAM" id="MobiDB-lite"/>
    </source>
</evidence>
<dbReference type="Pfam" id="PF13440">
    <property type="entry name" value="Polysacc_synt_3"/>
    <property type="match status" value="1"/>
</dbReference>
<accession>A0A951UPL4</accession>
<feature type="region of interest" description="Disordered" evidence="7">
    <location>
        <begin position="1"/>
        <end position="21"/>
    </location>
</feature>
<feature type="transmembrane region" description="Helical" evidence="8">
    <location>
        <begin position="341"/>
        <end position="361"/>
    </location>
</feature>
<feature type="transmembrane region" description="Helical" evidence="8">
    <location>
        <begin position="433"/>
        <end position="452"/>
    </location>
</feature>
<sequence length="453" mass="50295">MSRAESENSPLEAENNPPPSLKSRAISGSAWTLAGECTQYVLRLGGNLVLTRLLFPEAFGLMSLVQVFIMGLEMFSDVGIIPGIIQNKRGDEPAFLNTAWTIQVGRGIMLWIFACVIAVPASQFYREPMLMQLLPISGLTALIAGFNSTKLATENRKLSVGRLTLLDLGSYVLGLTVMVVWAWIFPSVWSLVGGGIVAALAKMILSHVYLKGERNYFHWDKEAFRSLQQFGRWIFLSTVLTFFAGQGDRIVIGRLLDVKALGIYTVAITMARLVNETIMKLGSKVLFPSYSELIRERPEQLYVTLRKTRLFLIAGSWVASLFLMAFGETLISFLYDDRYAKAGWMLKVLPINALIGVLIFTYDDALMAMGKTFTMTSLLAVQVAVELTAMVVGGYIWGENGVIIGISCFAWVLYPLKAIFFARLSIWQPEVDLPIIALATSVVGSLYFFNFFS</sequence>
<comment type="subcellular location">
    <subcellularLocation>
        <location evidence="1">Cell membrane</location>
        <topology evidence="1">Multi-pass membrane protein</topology>
    </subcellularLocation>
</comment>
<feature type="transmembrane region" description="Helical" evidence="8">
    <location>
        <begin position="310"/>
        <end position="335"/>
    </location>
</feature>
<dbReference type="InterPro" id="IPR050833">
    <property type="entry name" value="Poly_Biosynth_Transport"/>
</dbReference>
<feature type="transmembrane region" description="Helical" evidence="8">
    <location>
        <begin position="165"/>
        <end position="185"/>
    </location>
</feature>
<keyword evidence="5 8" id="KW-1133">Transmembrane helix</keyword>
<dbReference type="Proteomes" id="UP000757435">
    <property type="component" value="Unassembled WGS sequence"/>
</dbReference>
<evidence type="ECO:0000313" key="9">
    <source>
        <dbReference type="EMBL" id="MBW4661445.1"/>
    </source>
</evidence>
<evidence type="ECO:0000256" key="2">
    <source>
        <dbReference type="ARBA" id="ARBA00007430"/>
    </source>
</evidence>
<evidence type="ECO:0000256" key="6">
    <source>
        <dbReference type="ARBA" id="ARBA00023136"/>
    </source>
</evidence>
<evidence type="ECO:0000256" key="1">
    <source>
        <dbReference type="ARBA" id="ARBA00004651"/>
    </source>
</evidence>